<organism evidence="1 2">
    <name type="scientific">Escherichia coli</name>
    <dbReference type="NCBI Taxonomy" id="562"/>
    <lineage>
        <taxon>Bacteria</taxon>
        <taxon>Pseudomonadati</taxon>
        <taxon>Pseudomonadota</taxon>
        <taxon>Gammaproteobacteria</taxon>
        <taxon>Enterobacterales</taxon>
        <taxon>Enterobacteriaceae</taxon>
        <taxon>Escherichia</taxon>
    </lineage>
</organism>
<dbReference type="Proteomes" id="UP000281340">
    <property type="component" value="Unassembled WGS sequence"/>
</dbReference>
<evidence type="ECO:0000313" key="2">
    <source>
        <dbReference type="Proteomes" id="UP000281340"/>
    </source>
</evidence>
<comment type="caution">
    <text evidence="1">The sequence shown here is derived from an EMBL/GenBank/DDBJ whole genome shotgun (WGS) entry which is preliminary data.</text>
</comment>
<gene>
    <name evidence="1" type="ORF">EAI46_21150</name>
</gene>
<accession>A0A3L9J665</accession>
<proteinExistence type="predicted"/>
<dbReference type="EMBL" id="RDDM01000220">
    <property type="protein sequence ID" value="RLY55174.1"/>
    <property type="molecule type" value="Genomic_DNA"/>
</dbReference>
<dbReference type="AlphaFoldDB" id="A0A3L9J665"/>
<protein>
    <submittedName>
        <fullName evidence="1">Uncharacterized protein</fullName>
    </submittedName>
</protein>
<sequence>MRTACNSQATIQIYNADIARDFGTRGIFSINSGFSTVIRGGVVTVDLSAGAAIGDSALAFVIDDGLVAVNLDTDGLRIGDGHGALVIHRCAVAGDINTVTAAADIQIAVLNHFPVITVDFRTGGIFTVNGGFAIVVYCGIITRNNKLTVVIILPLRCAICAHPFKGNSVIRFINLPKINRCLTTIAILQRYSPVSILGISKN</sequence>
<reference evidence="1 2" key="1">
    <citation type="submission" date="2018-10" db="EMBL/GenBank/DDBJ databases">
        <title>Comparison of Escherichia coli isolates recovered from retail chicken and from chicken fecal samples by antimicrobial susceptibility test and whole genome sequencing.</title>
        <authorList>
            <person name="Tang B."/>
            <person name="Ma Y."/>
            <person name="He X."/>
            <person name="Cao L."/>
            <person name="Xia X."/>
            <person name="Yang H."/>
        </authorList>
    </citation>
    <scope>NUCLEOTIDE SEQUENCE [LARGE SCALE GENOMIC DNA]</scope>
    <source>
        <strain evidence="1 2">CMJH98b</strain>
    </source>
</reference>
<evidence type="ECO:0000313" key="1">
    <source>
        <dbReference type="EMBL" id="RLY55174.1"/>
    </source>
</evidence>
<name>A0A3L9J665_ECOLX</name>